<dbReference type="InterPro" id="IPR011042">
    <property type="entry name" value="6-blade_b-propeller_TolB-like"/>
</dbReference>
<dbReference type="SUPFAM" id="SSF101898">
    <property type="entry name" value="NHL repeat"/>
    <property type="match status" value="1"/>
</dbReference>
<dbReference type="Proteomes" id="UP000596938">
    <property type="component" value="Unassembled WGS sequence"/>
</dbReference>
<dbReference type="InterPro" id="IPR013766">
    <property type="entry name" value="Thioredoxin_domain"/>
</dbReference>
<dbReference type="Pfam" id="PF01436">
    <property type="entry name" value="NHL"/>
    <property type="match status" value="1"/>
</dbReference>
<dbReference type="PANTHER" id="PTHR46388:SF2">
    <property type="entry name" value="NHL REPEAT-CONTAINING PROTEIN 2"/>
    <property type="match status" value="1"/>
</dbReference>
<dbReference type="SUPFAM" id="SSF52833">
    <property type="entry name" value="Thioredoxin-like"/>
    <property type="match status" value="1"/>
</dbReference>
<dbReference type="PANTHER" id="PTHR46388">
    <property type="entry name" value="NHL REPEAT-CONTAINING PROTEIN 2"/>
    <property type="match status" value="1"/>
</dbReference>
<dbReference type="InterPro" id="IPR012336">
    <property type="entry name" value="Thioredoxin-like_fold"/>
</dbReference>
<evidence type="ECO:0000259" key="2">
    <source>
        <dbReference type="PROSITE" id="PS51352"/>
    </source>
</evidence>
<keyword evidence="4" id="KW-1185">Reference proteome</keyword>
<dbReference type="Pfam" id="PF13905">
    <property type="entry name" value="Thioredoxin_8"/>
    <property type="match status" value="1"/>
</dbReference>
<name>A0ABQ1XTT7_9MICC</name>
<dbReference type="CDD" id="cd14951">
    <property type="entry name" value="NHL-2_like"/>
    <property type="match status" value="1"/>
</dbReference>
<reference evidence="4" key="1">
    <citation type="journal article" date="2019" name="Int. J. Syst. Evol. Microbiol.">
        <title>The Global Catalogue of Microorganisms (GCM) 10K type strain sequencing project: providing services to taxonomists for standard genome sequencing and annotation.</title>
        <authorList>
            <consortium name="The Broad Institute Genomics Platform"/>
            <consortium name="The Broad Institute Genome Sequencing Center for Infectious Disease"/>
            <person name="Wu L."/>
            <person name="Ma J."/>
        </authorList>
    </citation>
    <scope>NUCLEOTIDE SEQUENCE [LARGE SCALE GENOMIC DNA]</scope>
    <source>
        <strain evidence="4">CGMCC 1.1927</strain>
    </source>
</reference>
<organism evidence="3 4">
    <name type="scientific">Pseudarthrobacter polychromogenes</name>
    <dbReference type="NCBI Taxonomy" id="1676"/>
    <lineage>
        <taxon>Bacteria</taxon>
        <taxon>Bacillati</taxon>
        <taxon>Actinomycetota</taxon>
        <taxon>Actinomycetes</taxon>
        <taxon>Micrococcales</taxon>
        <taxon>Micrococcaceae</taxon>
        <taxon>Pseudarthrobacter</taxon>
    </lineage>
</organism>
<dbReference type="Gene3D" id="3.40.30.10">
    <property type="entry name" value="Glutaredoxin"/>
    <property type="match status" value="1"/>
</dbReference>
<evidence type="ECO:0000313" key="4">
    <source>
        <dbReference type="Proteomes" id="UP000596938"/>
    </source>
</evidence>
<dbReference type="EMBL" id="BMKU01000009">
    <property type="protein sequence ID" value="GGH02768.1"/>
    <property type="molecule type" value="Genomic_DNA"/>
</dbReference>
<proteinExistence type="predicted"/>
<protein>
    <recommendedName>
        <fullName evidence="2">Thioredoxin domain-containing protein</fullName>
    </recommendedName>
</protein>
<evidence type="ECO:0000313" key="3">
    <source>
        <dbReference type="EMBL" id="GGH02768.1"/>
    </source>
</evidence>
<accession>A0ABQ1XTT7</accession>
<comment type="caution">
    <text evidence="3">The sequence shown here is derived from an EMBL/GenBank/DDBJ whole genome shotgun (WGS) entry which is preliminary data.</text>
</comment>
<dbReference type="Gene3D" id="2.120.10.30">
    <property type="entry name" value="TolB, C-terminal domain"/>
    <property type="match status" value="2"/>
</dbReference>
<dbReference type="InterPro" id="IPR001258">
    <property type="entry name" value="NHL_repeat"/>
</dbReference>
<gene>
    <name evidence="3" type="ORF">GCM10011577_28340</name>
</gene>
<dbReference type="PROSITE" id="PS51352">
    <property type="entry name" value="THIOREDOXIN_2"/>
    <property type="match status" value="1"/>
</dbReference>
<feature type="domain" description="Thioredoxin" evidence="2">
    <location>
        <begin position="5"/>
        <end position="152"/>
    </location>
</feature>
<sequence length="674" mass="70903">MSETVRTHARVRASELVGRNWLNTGGKTLDLEALRGKIVLLDFWTFCCINCLHVLDELRPLEEQYSDVLVTVGVHSPKFEHEADPVALAAAVERYEIHHPVLDDPELETWKAYTARAWPTLVVIDPEGYIVAHLSGEGHADGLAVLIPELIAEHEAKGTLHRGSGPYVAPEPTSGTLRFPGKALFLPPGRGSTAVDGTSDDGAAAGAAGNGAAGKGSWLVTDTGHHRLVELGTDFHTVLGTFGSGVRGHADGPAAGDSPVAQFNEPQGLVLLPEDVAAKAGYDVVIADSVNHRLRGLSLADGKASTLAGSGVQRLLESGPARVDEDAAGFTGQLGGHPLDVALSSPWDVVWSRKLNAVVVAMAGVHQIFSFDPLTGAVAIVAGNGLEGLLDGPAHEAWFAQPSGLAEDAEGNIWVADSETSALRKLAIDDEGTVTVESAIGKGLFDFGFRDGEAAEARLQHPLGVTVLPDGSVAVADTYNGAVRRYDPATRTVSTLARGLLEPSDVIVDHTHSAGSEPLLVVVEANKHQVVFVPIPKEAQQVDEGAVQTHRPKSPVAPGPLELTVRFTAPTGQKLDDRWGDPTQLKISSTPPELLASGGGTSVGLLRTLELSPDVPEGILHITARAAACDGPETENGEIPDHAACHLYQQDWGIPVVLQGDGDTELVLDLRGMD</sequence>
<dbReference type="InterPro" id="IPR036249">
    <property type="entry name" value="Thioredoxin-like_sf"/>
</dbReference>
<evidence type="ECO:0000256" key="1">
    <source>
        <dbReference type="ARBA" id="ARBA00022737"/>
    </source>
</evidence>
<dbReference type="RefSeq" id="WP_188811946.1">
    <property type="nucleotide sequence ID" value="NZ_BAAAWV010000001.1"/>
</dbReference>
<keyword evidence="1" id="KW-0677">Repeat</keyword>
<dbReference type="InterPro" id="IPR045302">
    <property type="entry name" value="NHL2_NHL_rpt_dom"/>
</dbReference>